<feature type="region of interest" description="Disordered" evidence="8">
    <location>
        <begin position="374"/>
        <end position="405"/>
    </location>
</feature>
<dbReference type="InterPro" id="IPR013655">
    <property type="entry name" value="PAS_fold_3"/>
</dbReference>
<protein>
    <submittedName>
        <fullName evidence="11">Aryl hydrocarbon receptor</fullName>
    </submittedName>
</protein>
<dbReference type="PROSITE" id="PS50888">
    <property type="entry name" value="BHLH"/>
    <property type="match status" value="1"/>
</dbReference>
<keyword evidence="2" id="KW-0677">Repeat</keyword>
<accession>W8C7E1</accession>
<dbReference type="GO" id="GO:0034751">
    <property type="term" value="C:aryl hydrocarbon receptor complex"/>
    <property type="evidence" value="ECO:0007669"/>
    <property type="project" value="TreeGrafter"/>
</dbReference>
<dbReference type="InterPro" id="IPR039091">
    <property type="entry name" value="AHR/AHRR"/>
</dbReference>
<dbReference type="InterPro" id="IPR036638">
    <property type="entry name" value="HLH_DNA-bd_sf"/>
</dbReference>
<evidence type="ECO:0000313" key="11">
    <source>
        <dbReference type="EMBL" id="JAB98489.1"/>
    </source>
</evidence>
<feature type="domain" description="PAS" evidence="9">
    <location>
        <begin position="661"/>
        <end position="697"/>
    </location>
</feature>
<comment type="subcellular location">
    <subcellularLocation>
        <location evidence="1">Nucleus</location>
    </subcellularLocation>
</comment>
<dbReference type="NCBIfam" id="TIGR00229">
    <property type="entry name" value="sensory_box"/>
    <property type="match status" value="1"/>
</dbReference>
<dbReference type="InterPro" id="IPR013767">
    <property type="entry name" value="PAS_fold"/>
</dbReference>
<gene>
    <name evidence="11" type="primary">AHR</name>
</gene>
<reference evidence="11" key="2">
    <citation type="journal article" date="2014" name="BMC Genomics">
        <title>A genomic perspective to assessing quality of mass-reared SIT flies used in Mediterranean fruit fly (Ceratitis capitata) eradication in California.</title>
        <authorList>
            <person name="Calla B."/>
            <person name="Hall B."/>
            <person name="Hou S."/>
            <person name="Geib S.M."/>
        </authorList>
    </citation>
    <scope>NUCLEOTIDE SEQUENCE</scope>
</reference>
<dbReference type="FunFam" id="3.30.450.20:FF:000069">
    <property type="entry name" value="Aryl hydrocarbon receptor"/>
    <property type="match status" value="1"/>
</dbReference>
<dbReference type="InterPro" id="IPR035965">
    <property type="entry name" value="PAS-like_dom_sf"/>
</dbReference>
<feature type="domain" description="BHLH" evidence="10">
    <location>
        <begin position="393"/>
        <end position="446"/>
    </location>
</feature>
<evidence type="ECO:0000256" key="8">
    <source>
        <dbReference type="SAM" id="MobiDB-lite"/>
    </source>
</evidence>
<keyword evidence="7" id="KW-0539">Nucleus</keyword>
<dbReference type="SUPFAM" id="SSF47459">
    <property type="entry name" value="HLH, helix-loop-helix DNA-binding domain"/>
    <property type="match status" value="1"/>
</dbReference>
<feature type="compositionally biased region" description="Low complexity" evidence="8">
    <location>
        <begin position="1041"/>
        <end position="1051"/>
    </location>
</feature>
<evidence type="ECO:0000256" key="5">
    <source>
        <dbReference type="ARBA" id="ARBA00023159"/>
    </source>
</evidence>
<dbReference type="EMBL" id="GAMC01008066">
    <property type="protein sequence ID" value="JAB98489.1"/>
    <property type="molecule type" value="mRNA"/>
</dbReference>
<dbReference type="FunFam" id="4.10.280.10:FF:000041">
    <property type="entry name" value="aryl hydrocarbon receptor repressor"/>
    <property type="match status" value="1"/>
</dbReference>
<dbReference type="GO" id="GO:0046983">
    <property type="term" value="F:protein dimerization activity"/>
    <property type="evidence" value="ECO:0007669"/>
    <property type="project" value="InterPro"/>
</dbReference>
<evidence type="ECO:0000259" key="9">
    <source>
        <dbReference type="PROSITE" id="PS50112"/>
    </source>
</evidence>
<dbReference type="GO" id="GO:0005634">
    <property type="term" value="C:nucleus"/>
    <property type="evidence" value="ECO:0007669"/>
    <property type="project" value="UniProtKB-SubCell"/>
</dbReference>
<dbReference type="AlphaFoldDB" id="W8C7E1"/>
<dbReference type="Gene3D" id="4.10.280.10">
    <property type="entry name" value="Helix-loop-helix DNA-binding domain"/>
    <property type="match status" value="1"/>
</dbReference>
<feature type="region of interest" description="Disordered" evidence="8">
    <location>
        <begin position="811"/>
        <end position="832"/>
    </location>
</feature>
<feature type="non-terminal residue" evidence="11">
    <location>
        <position position="1237"/>
    </location>
</feature>
<dbReference type="SUPFAM" id="SSF55785">
    <property type="entry name" value="PYP-like sensor domain (PAS domain)"/>
    <property type="match status" value="2"/>
</dbReference>
<keyword evidence="5" id="KW-0010">Activator</keyword>
<feature type="region of interest" description="Disordered" evidence="8">
    <location>
        <begin position="1"/>
        <end position="53"/>
    </location>
</feature>
<sequence>MAKMGKLTPEEEARNKILMRERDRERKRMKRLNPEYRRMEQERDRDRKKARRANEAFRQLEKLRDKIRKERKKGIISEEALQAEFANIPPVPVEPEVIITDALPGDSVTPTENSNNNNNSRQRTAVGSTATSHNISHTSSAINSLPTTITTAIASAAAATSASTVSSGIHQQAPVAHMPQLNKGLLYPPPNFAHHPLPIAGVALMPQLCHPILHQNLGASLYPTNGIKQEYHAIKQEYNADTASGSSSSPLNAGAHGTAASNSGNAEDRDIAIIEPEIILHTSSDIIAAPHHFQNAHAHAHAHHLHQQQCSMFQHMAPQAHMSQMRAHAAALPPPPPATHAHNQQQQQQQLIENVVKTATITNSSALAMSQLGTVYATKRRRRNGKSLKPPPKDGVTKSNPSKRHRERLNAELDLLASLLPFEQNILSKLDRLSILRLSVSYLRTKSYFQVVMHKDKEENGMLPHIHTHAHDGYRTRELGAFEHGLLDGDMFLQALNGFLMILTCEGEVFFATHSIESYLGFHQSDIVHQSVYELVHSEDREELQRQLLWNSFLPADMSTIQLADTLAPDKALYLERSFTVRFRCLLDNTSGFLRLDIRGRIKILHGQNRKTEEPPLALFAYCTPFGPPSLLEIPHKENMFKSKHKLDFSLVSMDQRGKHVLGYSDAELVNMGGYDLVHYDDLAYVASAHQELLKTGASGMIAYRYQKKNGEWQWLQTSSRLVYKNSKPDFVICTHRQLMDEEGHDLLGKRTMDFKVSYLDTGLASTYFSEADQLVVPPSTSPNALPPPVTPTRPNRRYKTQLRDFLSTCRTKRKMQQQQPQQSSSLGQVPSPAPVVEYLPDPAVAVAAAYSNLNPMYTTSPYATAADNIYMGTSVHSTNFYPVTENLFHQYRLQGVSSYYTDYHHSGAPASAYVTNGFLPYDGYTIAPKDDKWQDTGKYYSGYSSGYGSPTSTPQQVPLKTPKSSPHIMEVVSCSSDGPSPIDGSTAVATVPAHAVSVVNSNANITVNGSSSGGGSATPKLELAATQHDPYERQTVLMWGSQSSGIPINSIGGGSSRRHHSNAERSPQTTPLTNGLSYTNNNNNENDVVTAKWNGNARTKDIKNAATPDSYQLQHDDSGLYSSSSHTTSPQQQQQVAPTNQQQSTQRPSVGNSVADQQISNSTAAHLVHAHTQQQQQQHLHVHMQHANAPPLPHSSSSSTSANTLPLQTHTAASNAVGPAPTTTAAIASAAAAAAA</sequence>
<dbReference type="SMART" id="SM00353">
    <property type="entry name" value="HLH"/>
    <property type="match status" value="1"/>
</dbReference>
<organism evidence="11">
    <name type="scientific">Ceratitis capitata</name>
    <name type="common">Mediterranean fruit fly</name>
    <name type="synonym">Tephritis capitata</name>
    <dbReference type="NCBI Taxonomy" id="7213"/>
    <lineage>
        <taxon>Eukaryota</taxon>
        <taxon>Metazoa</taxon>
        <taxon>Ecdysozoa</taxon>
        <taxon>Arthropoda</taxon>
        <taxon>Hexapoda</taxon>
        <taxon>Insecta</taxon>
        <taxon>Pterygota</taxon>
        <taxon>Neoptera</taxon>
        <taxon>Endopterygota</taxon>
        <taxon>Diptera</taxon>
        <taxon>Brachycera</taxon>
        <taxon>Muscomorpha</taxon>
        <taxon>Tephritoidea</taxon>
        <taxon>Tephritidae</taxon>
        <taxon>Ceratitis</taxon>
        <taxon>Ceratitis</taxon>
    </lineage>
</organism>
<dbReference type="GO" id="GO:0004879">
    <property type="term" value="F:nuclear receptor activity"/>
    <property type="evidence" value="ECO:0007669"/>
    <property type="project" value="TreeGrafter"/>
</dbReference>
<keyword evidence="3" id="KW-0805">Transcription regulation</keyword>
<evidence type="ECO:0000256" key="1">
    <source>
        <dbReference type="ARBA" id="ARBA00004123"/>
    </source>
</evidence>
<dbReference type="CDD" id="cd19730">
    <property type="entry name" value="bHLH-PAS_spineless_like"/>
    <property type="match status" value="1"/>
</dbReference>
<dbReference type="CDD" id="cd00130">
    <property type="entry name" value="PAS"/>
    <property type="match status" value="2"/>
</dbReference>
<reference evidence="11" key="1">
    <citation type="submission" date="2013-07" db="EMBL/GenBank/DDBJ databases">
        <authorList>
            <person name="Geib S."/>
        </authorList>
    </citation>
    <scope>NUCLEOTIDE SEQUENCE</scope>
</reference>
<feature type="compositionally biased region" description="Low complexity" evidence="8">
    <location>
        <begin position="1123"/>
        <end position="1147"/>
    </location>
</feature>
<evidence type="ECO:0000256" key="3">
    <source>
        <dbReference type="ARBA" id="ARBA00023015"/>
    </source>
</evidence>
<feature type="region of interest" description="Disordered" evidence="8">
    <location>
        <begin position="1041"/>
        <end position="1086"/>
    </location>
</feature>
<dbReference type="OrthoDB" id="6099906at2759"/>
<feature type="compositionally biased region" description="Low complexity" evidence="8">
    <location>
        <begin position="339"/>
        <end position="350"/>
    </location>
</feature>
<dbReference type="InterPro" id="IPR001610">
    <property type="entry name" value="PAC"/>
</dbReference>
<evidence type="ECO:0000256" key="6">
    <source>
        <dbReference type="ARBA" id="ARBA00023163"/>
    </source>
</evidence>
<evidence type="ECO:0000256" key="2">
    <source>
        <dbReference type="ARBA" id="ARBA00022737"/>
    </source>
</evidence>
<feature type="region of interest" description="Disordered" evidence="8">
    <location>
        <begin position="1104"/>
        <end position="1155"/>
    </location>
</feature>
<keyword evidence="11" id="KW-0675">Receptor</keyword>
<feature type="compositionally biased region" description="Basic and acidic residues" evidence="8">
    <location>
        <begin position="8"/>
        <end position="53"/>
    </location>
</feature>
<feature type="compositionally biased region" description="Low complexity" evidence="8">
    <location>
        <begin position="817"/>
        <end position="831"/>
    </location>
</feature>
<dbReference type="Pfam" id="PF00989">
    <property type="entry name" value="PAS"/>
    <property type="match status" value="1"/>
</dbReference>
<feature type="region of interest" description="Disordered" evidence="8">
    <location>
        <begin position="1167"/>
        <end position="1206"/>
    </location>
</feature>
<dbReference type="InterPro" id="IPR000014">
    <property type="entry name" value="PAS"/>
</dbReference>
<dbReference type="Gene3D" id="3.30.450.20">
    <property type="entry name" value="PAS domain"/>
    <property type="match status" value="2"/>
</dbReference>
<dbReference type="SMART" id="SM00091">
    <property type="entry name" value="PAS"/>
    <property type="match status" value="2"/>
</dbReference>
<dbReference type="FunFam" id="3.30.450.20:FF:000074">
    <property type="entry name" value="Aryl hydrocarbon receptor"/>
    <property type="match status" value="1"/>
</dbReference>
<dbReference type="PANTHER" id="PTHR10649:SF12">
    <property type="entry name" value="SPINELESS, ISOFORM C"/>
    <property type="match status" value="1"/>
</dbReference>
<feature type="compositionally biased region" description="Polar residues" evidence="8">
    <location>
        <begin position="1065"/>
        <end position="1080"/>
    </location>
</feature>
<dbReference type="GO" id="GO:0045944">
    <property type="term" value="P:positive regulation of transcription by RNA polymerase II"/>
    <property type="evidence" value="ECO:0007669"/>
    <property type="project" value="UniProtKB-ARBA"/>
</dbReference>
<keyword evidence="6" id="KW-0804">Transcription</keyword>
<feature type="region of interest" description="Disordered" evidence="8">
    <location>
        <begin position="241"/>
        <end position="268"/>
    </location>
</feature>
<dbReference type="PROSITE" id="PS50112">
    <property type="entry name" value="PAS"/>
    <property type="match status" value="2"/>
</dbReference>
<dbReference type="InterPro" id="IPR011598">
    <property type="entry name" value="bHLH_dom"/>
</dbReference>
<dbReference type="GO" id="GO:0006805">
    <property type="term" value="P:xenobiotic metabolic process"/>
    <property type="evidence" value="ECO:0007669"/>
    <property type="project" value="InterPro"/>
</dbReference>
<feature type="region of interest" description="Disordered" evidence="8">
    <location>
        <begin position="330"/>
        <end position="350"/>
    </location>
</feature>
<dbReference type="PANTHER" id="PTHR10649">
    <property type="entry name" value="ARYL HYDROCARBON RECEPTOR"/>
    <property type="match status" value="1"/>
</dbReference>
<dbReference type="Pfam" id="PF08447">
    <property type="entry name" value="PAS_3"/>
    <property type="match status" value="1"/>
</dbReference>
<name>W8C7E1_CERCA</name>
<proteinExistence type="evidence at transcript level"/>
<keyword evidence="4" id="KW-0238">DNA-binding</keyword>
<evidence type="ECO:0000256" key="4">
    <source>
        <dbReference type="ARBA" id="ARBA00023125"/>
    </source>
</evidence>
<dbReference type="GO" id="GO:0000976">
    <property type="term" value="F:transcription cis-regulatory region binding"/>
    <property type="evidence" value="ECO:0007669"/>
    <property type="project" value="TreeGrafter"/>
</dbReference>
<feature type="compositionally biased region" description="Polar residues" evidence="8">
    <location>
        <begin position="241"/>
        <end position="251"/>
    </location>
</feature>
<feature type="region of interest" description="Disordered" evidence="8">
    <location>
        <begin position="103"/>
        <end position="128"/>
    </location>
</feature>
<feature type="domain" description="PAS" evidence="9">
    <location>
        <begin position="493"/>
        <end position="548"/>
    </location>
</feature>
<evidence type="ECO:0000259" key="10">
    <source>
        <dbReference type="PROSITE" id="PS50888"/>
    </source>
</evidence>
<evidence type="ECO:0000256" key="7">
    <source>
        <dbReference type="ARBA" id="ARBA00023242"/>
    </source>
</evidence>
<dbReference type="SMART" id="SM00086">
    <property type="entry name" value="PAC"/>
    <property type="match status" value="1"/>
</dbReference>